<comment type="caution">
    <text evidence="2">The sequence shown here is derived from an EMBL/GenBank/DDBJ whole genome shotgun (WGS) entry which is preliminary data.</text>
</comment>
<sequence>MSKELLEDVHTFSGRAVQFDKAGQHEIAAYYYREAASILDLAVKDAADEADAEAWQQRARDYRSRADILNKMKCLQPPEPPSEEFRSQKELQQCHFLFSQALSADEVGLATKAVELYSKAIELALNAVSQQCTASYIAVVISVCMLQCMAATDI</sequence>
<dbReference type="InterPro" id="IPR007330">
    <property type="entry name" value="MIT_dom"/>
</dbReference>
<accession>A0ABQ9H465</accession>
<evidence type="ECO:0000313" key="2">
    <source>
        <dbReference type="EMBL" id="KAJ8879054.1"/>
    </source>
</evidence>
<proteinExistence type="predicted"/>
<dbReference type="SUPFAM" id="SSF116846">
    <property type="entry name" value="MIT domain"/>
    <property type="match status" value="2"/>
</dbReference>
<keyword evidence="3" id="KW-1185">Reference proteome</keyword>
<dbReference type="Gene3D" id="1.20.58.80">
    <property type="entry name" value="Phosphotransferase system, lactose/cellobiose-type IIA subunit"/>
    <property type="match status" value="1"/>
</dbReference>
<gene>
    <name evidence="2" type="ORF">PR048_019660</name>
</gene>
<dbReference type="Proteomes" id="UP001159363">
    <property type="component" value="Chromosome 6"/>
</dbReference>
<dbReference type="EMBL" id="JARBHB010000007">
    <property type="protein sequence ID" value="KAJ8879054.1"/>
    <property type="molecule type" value="Genomic_DNA"/>
</dbReference>
<evidence type="ECO:0000313" key="3">
    <source>
        <dbReference type="Proteomes" id="UP001159363"/>
    </source>
</evidence>
<name>A0ABQ9H465_9NEOP</name>
<organism evidence="2 3">
    <name type="scientific">Dryococelus australis</name>
    <dbReference type="NCBI Taxonomy" id="614101"/>
    <lineage>
        <taxon>Eukaryota</taxon>
        <taxon>Metazoa</taxon>
        <taxon>Ecdysozoa</taxon>
        <taxon>Arthropoda</taxon>
        <taxon>Hexapoda</taxon>
        <taxon>Insecta</taxon>
        <taxon>Pterygota</taxon>
        <taxon>Neoptera</taxon>
        <taxon>Polyneoptera</taxon>
        <taxon>Phasmatodea</taxon>
        <taxon>Verophasmatodea</taxon>
        <taxon>Anareolatae</taxon>
        <taxon>Phasmatidae</taxon>
        <taxon>Eurycanthinae</taxon>
        <taxon>Dryococelus</taxon>
    </lineage>
</organism>
<protein>
    <recommendedName>
        <fullName evidence="1">MIT domain-containing protein</fullName>
    </recommendedName>
</protein>
<reference evidence="2 3" key="1">
    <citation type="submission" date="2023-02" db="EMBL/GenBank/DDBJ databases">
        <title>LHISI_Scaffold_Assembly.</title>
        <authorList>
            <person name="Stuart O.P."/>
            <person name="Cleave R."/>
            <person name="Magrath M.J.L."/>
            <person name="Mikheyev A.S."/>
        </authorList>
    </citation>
    <scope>NUCLEOTIDE SEQUENCE [LARGE SCALE GENOMIC DNA]</scope>
    <source>
        <strain evidence="2">Daus_M_001</strain>
        <tissue evidence="2">Leg muscle</tissue>
    </source>
</reference>
<evidence type="ECO:0000259" key="1">
    <source>
        <dbReference type="Pfam" id="PF04212"/>
    </source>
</evidence>
<dbReference type="Pfam" id="PF04212">
    <property type="entry name" value="MIT"/>
    <property type="match status" value="1"/>
</dbReference>
<feature type="domain" description="MIT" evidence="1">
    <location>
        <begin position="14"/>
        <end position="70"/>
    </location>
</feature>
<dbReference type="InterPro" id="IPR036181">
    <property type="entry name" value="MIT_dom_sf"/>
</dbReference>